<accession>A0A8F5MKQ9</accession>
<dbReference type="EMBL" id="MW648545">
    <property type="protein sequence ID" value="QXN75455.1"/>
    <property type="molecule type" value="Genomic_RNA"/>
</dbReference>
<name>A0A8F5MKQ9_9VIRU</name>
<dbReference type="GO" id="GO:0003968">
    <property type="term" value="F:RNA-directed RNA polymerase activity"/>
    <property type="evidence" value="ECO:0007669"/>
    <property type="project" value="UniProtKB-KW"/>
</dbReference>
<proteinExistence type="predicted"/>
<dbReference type="EC" id="2.7.7.48" evidence="1"/>
<sequence length="1842" mass="217423">MHCKIKSMENYSLLSKNMDLFREDIPENLEDKKNSYMDLISSMLDMYKVEGKITYDPGDSRNNVKNKSMKKFKEMDIYEDLKLTREINHEEYLDGVKKEMMMMMNDESTPRSMKTMFKKEDKKIIEGLSKSLSKEEKIRKSLNLKKFKIPKVFKFPLMDMPPDKEKMLFTPMLINHEHETDDGTLFLTNNLQEDNMDNYEYLEEGIGINKEEDETIFDELYEFMVKSSNNLEDEVINFCPQLSGSSFYEEFKRTNMWYILSFLASLAENICYMEGRRHMFDKKKGHTVMKAFGNYILLVRAGSKLTSNKQIKYKLMTKKDFITYTDSYIFHSWKEFNSEFMETRWLTMSITDLAHFVKIREVSMAMASDYYDKKVEMIKSEKFVDSILDKSFVCSIMVLMEHKRGTSTSLQLNRYLLHSASSYITNREKLVEDINSNPIRSRLESFIRIKQMNWYEYMLGQYDSLNYEKIEKMMTTDTDYDRVYFPSFFDLNLKMEFGMMMNEMYLCNLFNKESGFVDHRIKQIVSKMTTAELHYQKIKTSEWSKGNINNFREFWMEKDTLHTFDKRFVASATKKYFGSISNQTMMMDAMLDAFMEIIDPAMMMTSSLTGGKYKSSVLDFKEKVVKTKSFLSLYELLEEMPTHLLIQLVSMEEIVEAIFTIFPKSQIGGPREILIQSVMLRVMVKFLETISFKMCEKHDKEMITKDKKKSEIQSQQMSNLKESMMTLKKKGVPSIMASFNSDATKWAPGFVMEHFLHFVFNWETDDRLKDFLCTVICSFTNKVILTPDLLKDKWEKKPDNQVEYDSSVEAFREMNKNSEGAPIQEGGMGQGMFHKLSSAYHAVIDDTVDSFLEEILFKMNSATLTQTTLISSDDKTKMFLMVFGNLNQADEAMKNYIKVVDFTYRLSNIHTNWKKSGLQFIITEFNSLFSIGKRMSWATVKDLYTANSIPDLTSPEEAVKFMLSSIRRCFEHGVYLPTIKALMYLARNQLIRYYKYSNTLMKELCDVLETSSENLPYQLGFIPTDKVIETLVFGLDFHMFKENNSERMMDFYKGLYSANCDYSSRRSRHYIPFDETGSGKFWMELPMRLDKKLIEMKNDFYKNTLKMEQEDIIKSLNLSSMNVNFSSQDFLHHKRFKESYFIGMNRKYEFQETMVVHSLVRALQMTRKKAIVYPLDKEQSERQDIMNNPNLPTKEREIAYEDFKLTTVGVLEFVFFCMSRKDKESSLTMMEDLKKMNSISNSVHKELKEMVKSVRMNHPTMRELRFNMEDYKSSFNKNDMMNYLFDRGSDFRNSSMKAFEKMCKIFDVEQHKVWINPFKFMRSIMSDKDYCYKTFSEFMDFMSKMSHNISMRMLSDFPDSGNMKVNLMNLYRSRTSSLFLLDYPRNVTPLKEDVQFLTKMSFRDWIPHPKKEKIKISMEDRRVTRARKLCSMGLNKDVKMKNFECDRLFYKKETSDGTTMHVWTDLSFLAIAEEFKEKGELKIKISIKSISKNSIEDNNNFISVKRYLMDNSGKTIIFLDKHVESKDGMILYSVMPDNMYMRMDTQYYTMKYNLKMTVYVKSFYKGKNNNITFYIMEDNYSFSSSSINSIFLELPGVYKETLKEAIINPPEIEILDQILIRNGWIQRLLLEKEVDPTDEMLRLSDISSINKQFSAEGVLDMLPKLMSLNLDDMPSLEPLDDTSALENVDVMNMYSMLGESLRKSLMSDDLEVKESGLEVQDTMSIMMMVEKVVKTSVHTFLNMDNKRVKDMIKLSEDKMDKFHNMMIWCLKDTFPMLSDTMILMIYNIKLKEMSFHTYINQIKNLKLTDPSYNTKENLRSRPIFFKIEEKTREEIINILDDF</sequence>
<evidence type="ECO:0000256" key="3">
    <source>
        <dbReference type="ARBA" id="ARBA00022679"/>
    </source>
</evidence>
<evidence type="ECO:0000259" key="7">
    <source>
        <dbReference type="PROSITE" id="PS50525"/>
    </source>
</evidence>
<feature type="domain" description="RdRp catalytic" evidence="7">
    <location>
        <begin position="723"/>
        <end position="917"/>
    </location>
</feature>
<evidence type="ECO:0000256" key="1">
    <source>
        <dbReference type="ARBA" id="ARBA00012494"/>
    </source>
</evidence>
<reference evidence="8" key="1">
    <citation type="submission" date="2021-02" db="EMBL/GenBank/DDBJ databases">
        <title>The hidden world within plants: metatranscriptomics unveil the complexity of wood microbiomes in grapevine.</title>
        <authorList>
            <person name="Nerva L."/>
            <person name="Garcia J.F."/>
            <person name="Favaretto F."/>
            <person name="Giudice G."/>
            <person name="Moffa L."/>
            <person name="Dario C."/>
            <person name="Riccardo V."/>
            <person name="Gambino G."/>
            <person name="Chitarra W."/>
        </authorList>
    </citation>
    <scope>NUCLEOTIDE SEQUENCE</scope>
</reference>
<evidence type="ECO:0000256" key="4">
    <source>
        <dbReference type="ARBA" id="ARBA00030285"/>
    </source>
</evidence>
<keyword evidence="8" id="KW-0696">RNA-directed RNA polymerase</keyword>
<dbReference type="InterPro" id="IPR007099">
    <property type="entry name" value="RNA-dir_pol_NSvirus"/>
</dbReference>
<evidence type="ECO:0000256" key="5">
    <source>
        <dbReference type="ARBA" id="ARBA00030436"/>
    </source>
</evidence>
<dbReference type="GO" id="GO:0039694">
    <property type="term" value="P:viral RNA genome replication"/>
    <property type="evidence" value="ECO:0007669"/>
    <property type="project" value="InterPro"/>
</dbReference>
<keyword evidence="8" id="KW-0548">Nucleotidyltransferase</keyword>
<organism evidence="8">
    <name type="scientific">Grapevine-associated mycobunya-like virus 4</name>
    <dbReference type="NCBI Taxonomy" id="2814383"/>
    <lineage>
        <taxon>Viruses</taxon>
        <taxon>Riboviria</taxon>
        <taxon>Orthornavirae</taxon>
        <taxon>Negarnaviricota</taxon>
        <taxon>Polyploviricotina</taxon>
        <taxon>Ellioviricetes</taxon>
        <taxon>Bunyavirales</taxon>
    </lineage>
</organism>
<evidence type="ECO:0000313" key="8">
    <source>
        <dbReference type="EMBL" id="QXN75455.1"/>
    </source>
</evidence>
<evidence type="ECO:0000256" key="2">
    <source>
        <dbReference type="ARBA" id="ARBA00018602"/>
    </source>
</evidence>
<keyword evidence="3" id="KW-0808">Transferase</keyword>
<protein>
    <recommendedName>
        <fullName evidence="2">RNA-directed RNA polymerase L</fullName>
        <ecNumber evidence="1">2.7.7.48</ecNumber>
    </recommendedName>
    <alternativeName>
        <fullName evidence="4">Large structural protein</fullName>
    </alternativeName>
    <alternativeName>
        <fullName evidence="6">Replicase</fullName>
    </alternativeName>
    <alternativeName>
        <fullName evidence="5">Transcriptase</fullName>
    </alternativeName>
</protein>
<dbReference type="PROSITE" id="PS50525">
    <property type="entry name" value="RDRP_SSRNA_NEG_SEG"/>
    <property type="match status" value="1"/>
</dbReference>
<evidence type="ECO:0000256" key="6">
    <source>
        <dbReference type="ARBA" id="ARBA00031012"/>
    </source>
</evidence>